<protein>
    <submittedName>
        <fullName evidence="1">Uncharacterized protein</fullName>
    </submittedName>
</protein>
<keyword evidence="2" id="KW-1185">Reference proteome</keyword>
<gene>
    <name evidence="1" type="ORF">ISF26_03445</name>
</gene>
<reference evidence="1 2" key="1">
    <citation type="journal article" date="2021" name="Genome Biol. Evol.">
        <title>Complete Genome Sequencing of a Novel Gloeobacter Species from a Waterfall Cave in Mexico.</title>
        <authorList>
            <person name="Saw J.H."/>
            <person name="Cardona T."/>
            <person name="Montejano G."/>
        </authorList>
    </citation>
    <scope>NUCLEOTIDE SEQUENCE [LARGE SCALE GENOMIC DNA]</scope>
    <source>
        <strain evidence="1">MG652769</strain>
    </source>
</reference>
<dbReference type="Gene3D" id="3.40.190.10">
    <property type="entry name" value="Periplasmic binding protein-like II"/>
    <property type="match status" value="1"/>
</dbReference>
<dbReference type="Proteomes" id="UP001054846">
    <property type="component" value="Chromosome"/>
</dbReference>
<evidence type="ECO:0000313" key="1">
    <source>
        <dbReference type="EMBL" id="UFP95320.1"/>
    </source>
</evidence>
<proteinExistence type="predicted"/>
<name>A0ABY3PNX3_9CYAN</name>
<evidence type="ECO:0000313" key="2">
    <source>
        <dbReference type="Proteomes" id="UP001054846"/>
    </source>
</evidence>
<organism evidence="1 2">
    <name type="scientific">Gloeobacter morelensis MG652769</name>
    <dbReference type="NCBI Taxonomy" id="2781736"/>
    <lineage>
        <taxon>Bacteria</taxon>
        <taxon>Bacillati</taxon>
        <taxon>Cyanobacteriota</taxon>
        <taxon>Cyanophyceae</taxon>
        <taxon>Gloeobacterales</taxon>
        <taxon>Gloeobacteraceae</taxon>
        <taxon>Gloeobacter</taxon>
        <taxon>Gloeobacter morelensis</taxon>
    </lineage>
</organism>
<sequence length="73" mass="8245">MASEAFGASLSRIDVVKRRRYGLRAIDNEVIATQQQIADLYCQLGLLPKRVDIRQATLTPEQYAKLTPEAILR</sequence>
<dbReference type="EMBL" id="CP063845">
    <property type="protein sequence ID" value="UFP95320.1"/>
    <property type="molecule type" value="Genomic_DNA"/>
</dbReference>
<accession>A0ABY3PNX3</accession>
<dbReference type="RefSeq" id="WP_230842544.1">
    <property type="nucleotide sequence ID" value="NZ_CP063845.1"/>
</dbReference>